<protein>
    <recommendedName>
        <fullName evidence="5 14">Adenine DNA glycosylase</fullName>
        <ecNumber evidence="4 14">3.2.2.31</ecNumber>
    </recommendedName>
</protein>
<evidence type="ECO:0000256" key="6">
    <source>
        <dbReference type="ARBA" id="ARBA00022485"/>
    </source>
</evidence>
<evidence type="ECO:0000259" key="15">
    <source>
        <dbReference type="SMART" id="SM00478"/>
    </source>
</evidence>
<dbReference type="GO" id="GO:0051539">
    <property type="term" value="F:4 iron, 4 sulfur cluster binding"/>
    <property type="evidence" value="ECO:0007669"/>
    <property type="project" value="UniProtKB-UniRule"/>
</dbReference>
<dbReference type="Pfam" id="PF00730">
    <property type="entry name" value="HhH-GPD"/>
    <property type="match status" value="1"/>
</dbReference>
<dbReference type="GO" id="GO:0046872">
    <property type="term" value="F:metal ion binding"/>
    <property type="evidence" value="ECO:0007669"/>
    <property type="project" value="UniProtKB-UniRule"/>
</dbReference>
<evidence type="ECO:0000256" key="11">
    <source>
        <dbReference type="ARBA" id="ARBA00023014"/>
    </source>
</evidence>
<sequence length="363" mass="41631">MKEESGEKEVLKTGKRGADFANALLHWNRTENHRQMPWKGEKDPYKIWLSEIMLQQTRVEQGLKYYQNFIEAFPNVHVLAAAPEAKVFKVWEGLGYYSRCRNLMTTASHVSNELNGIFPKTYEELLSLKGVGSYTAAAIGSFAYNLPCAVLDGNVFRVLSRIFGIEAPIDSTQGKKTFSALAQAILPKGQAGEYNQAIMDFGAMICKPSPLCDACFFQQKCTAYVEGKQSILPVKEKKTVLKKRWLNYFIVQCGDEVLVQQRLEKDIWHGLHQFVLIETKKTCKTKQLEVLFQKQYGLENYTIVDDWKTQQHLSHQSVCFHFVHVKLKRKKKVENYTWTKFSDVKELAFPRALQQIVASRLGV</sequence>
<evidence type="ECO:0000256" key="4">
    <source>
        <dbReference type="ARBA" id="ARBA00012045"/>
    </source>
</evidence>
<keyword evidence="6" id="KW-0004">4Fe-4S</keyword>
<dbReference type="EMBL" id="CP042433">
    <property type="protein sequence ID" value="QEC57139.1"/>
    <property type="molecule type" value="Genomic_DNA"/>
</dbReference>
<evidence type="ECO:0000256" key="14">
    <source>
        <dbReference type="RuleBase" id="RU365096"/>
    </source>
</evidence>
<keyword evidence="12" id="KW-0234">DNA repair</keyword>
<keyword evidence="17" id="KW-1185">Reference proteome</keyword>
<feature type="domain" description="HhH-GPD" evidence="15">
    <location>
        <begin position="53"/>
        <end position="204"/>
    </location>
</feature>
<evidence type="ECO:0000313" key="16">
    <source>
        <dbReference type="EMBL" id="QEC57139.1"/>
    </source>
</evidence>
<dbReference type="Proteomes" id="UP000321204">
    <property type="component" value="Chromosome"/>
</dbReference>
<dbReference type="InterPro" id="IPR023170">
    <property type="entry name" value="HhH_base_excis_C"/>
</dbReference>
<evidence type="ECO:0000256" key="2">
    <source>
        <dbReference type="ARBA" id="ARBA00002933"/>
    </source>
</evidence>
<dbReference type="SUPFAM" id="SSF55811">
    <property type="entry name" value="Nudix"/>
    <property type="match status" value="1"/>
</dbReference>
<evidence type="ECO:0000313" key="17">
    <source>
        <dbReference type="Proteomes" id="UP000321204"/>
    </source>
</evidence>
<dbReference type="GO" id="GO:0006284">
    <property type="term" value="P:base-excision repair"/>
    <property type="evidence" value="ECO:0007669"/>
    <property type="project" value="UniProtKB-UniRule"/>
</dbReference>
<comment type="function">
    <text evidence="2">Adenine glycosylase active on G-A mispairs. MutY also corrects error-prone DNA synthesis past GO lesions which are due to the oxidatively damaged form of guanine: 7,8-dihydro-8-oxoguanine (8-oxo-dGTP).</text>
</comment>
<evidence type="ECO:0000256" key="7">
    <source>
        <dbReference type="ARBA" id="ARBA00022723"/>
    </source>
</evidence>
<evidence type="ECO:0000256" key="12">
    <source>
        <dbReference type="ARBA" id="ARBA00023204"/>
    </source>
</evidence>
<keyword evidence="9" id="KW-0378">Hydrolase</keyword>
<dbReference type="InterPro" id="IPR000445">
    <property type="entry name" value="HhH_motif"/>
</dbReference>
<dbReference type="FunFam" id="1.10.340.30:FF:000002">
    <property type="entry name" value="Adenine DNA glycosylase"/>
    <property type="match status" value="1"/>
</dbReference>
<dbReference type="PANTHER" id="PTHR42944:SF1">
    <property type="entry name" value="ADENINE DNA GLYCOSYLASE"/>
    <property type="match status" value="1"/>
</dbReference>
<dbReference type="InterPro" id="IPR005760">
    <property type="entry name" value="A/G_AdeGlyc_MutY"/>
</dbReference>
<accession>A0A5B8ULU2</accession>
<dbReference type="SUPFAM" id="SSF48150">
    <property type="entry name" value="DNA-glycosylase"/>
    <property type="match status" value="1"/>
</dbReference>
<dbReference type="AlphaFoldDB" id="A0A5B8ULU2"/>
<dbReference type="GO" id="GO:0032357">
    <property type="term" value="F:oxidized purine DNA binding"/>
    <property type="evidence" value="ECO:0007669"/>
    <property type="project" value="TreeGrafter"/>
</dbReference>
<dbReference type="InterPro" id="IPR029119">
    <property type="entry name" value="MutY_C"/>
</dbReference>
<comment type="catalytic activity">
    <reaction evidence="1 14">
        <text>Hydrolyzes free adenine bases from 7,8-dihydro-8-oxoguanine:adenine mismatched double-stranded DNA, leaving an apurinic site.</text>
        <dbReference type="EC" id="3.2.2.31"/>
    </reaction>
</comment>
<evidence type="ECO:0000256" key="9">
    <source>
        <dbReference type="ARBA" id="ARBA00022801"/>
    </source>
</evidence>
<dbReference type="SMART" id="SM00478">
    <property type="entry name" value="ENDO3c"/>
    <property type="match status" value="1"/>
</dbReference>
<comment type="cofactor">
    <cofactor evidence="14">
        <name>[4Fe-4S] cluster</name>
        <dbReference type="ChEBI" id="CHEBI:49883"/>
    </cofactor>
    <text evidence="14">Binds 1 [4Fe-4S] cluster.</text>
</comment>
<dbReference type="InterPro" id="IPR015797">
    <property type="entry name" value="NUDIX_hydrolase-like_dom_sf"/>
</dbReference>
<dbReference type="RefSeq" id="WP_146789120.1">
    <property type="nucleotide sequence ID" value="NZ_BAABIO010000003.1"/>
</dbReference>
<dbReference type="GO" id="GO:0006298">
    <property type="term" value="P:mismatch repair"/>
    <property type="evidence" value="ECO:0007669"/>
    <property type="project" value="TreeGrafter"/>
</dbReference>
<dbReference type="EC" id="3.2.2.31" evidence="4 14"/>
<dbReference type="Pfam" id="PF14815">
    <property type="entry name" value="NUDIX_4"/>
    <property type="match status" value="1"/>
</dbReference>
<gene>
    <name evidence="16" type="primary">mutY</name>
    <name evidence="16" type="ORF">FSB75_14930</name>
</gene>
<evidence type="ECO:0000256" key="10">
    <source>
        <dbReference type="ARBA" id="ARBA00023004"/>
    </source>
</evidence>
<proteinExistence type="inferred from homology"/>
<name>A0A5B8ULU2_9BACT</name>
<dbReference type="InterPro" id="IPR003651">
    <property type="entry name" value="Endonuclease3_FeS-loop_motif"/>
</dbReference>
<dbReference type="Gene3D" id="3.90.79.10">
    <property type="entry name" value="Nucleoside Triphosphate Pyrophosphohydrolase"/>
    <property type="match status" value="1"/>
</dbReference>
<evidence type="ECO:0000256" key="5">
    <source>
        <dbReference type="ARBA" id="ARBA00022023"/>
    </source>
</evidence>
<dbReference type="CDD" id="cd03431">
    <property type="entry name" value="NUDIX_DNA_Glycosylase_C-MutY"/>
    <property type="match status" value="1"/>
</dbReference>
<dbReference type="GO" id="GO:0000701">
    <property type="term" value="F:purine-specific mismatch base pair DNA N-glycosylase activity"/>
    <property type="evidence" value="ECO:0007669"/>
    <property type="project" value="UniProtKB-EC"/>
</dbReference>
<organism evidence="16 17">
    <name type="scientific">Flavisolibacter ginsenosidimutans</name>
    <dbReference type="NCBI Taxonomy" id="661481"/>
    <lineage>
        <taxon>Bacteria</taxon>
        <taxon>Pseudomonadati</taxon>
        <taxon>Bacteroidota</taxon>
        <taxon>Chitinophagia</taxon>
        <taxon>Chitinophagales</taxon>
        <taxon>Chitinophagaceae</taxon>
        <taxon>Flavisolibacter</taxon>
    </lineage>
</organism>
<reference evidence="16 17" key="1">
    <citation type="journal article" date="2015" name="Int. J. Syst. Evol. Microbiol.">
        <title>Flavisolibacter ginsenosidimutans sp. nov., with ginsenoside-converting activity isolated from soil used for cultivating ginseng.</title>
        <authorList>
            <person name="Zhao Y."/>
            <person name="Liu Q."/>
            <person name="Kang M.S."/>
            <person name="Jin F."/>
            <person name="Yu H."/>
            <person name="Im W.T."/>
        </authorList>
    </citation>
    <scope>NUCLEOTIDE SEQUENCE [LARGE SCALE GENOMIC DNA]</scope>
    <source>
        <strain evidence="16 17">Gsoil 636</strain>
    </source>
</reference>
<dbReference type="Gene3D" id="1.10.1670.10">
    <property type="entry name" value="Helix-hairpin-Helix base-excision DNA repair enzymes (C-terminal)"/>
    <property type="match status" value="1"/>
</dbReference>
<dbReference type="NCBIfam" id="TIGR01084">
    <property type="entry name" value="mutY"/>
    <property type="match status" value="1"/>
</dbReference>
<dbReference type="InterPro" id="IPR003265">
    <property type="entry name" value="HhH-GPD_domain"/>
</dbReference>
<dbReference type="InterPro" id="IPR011257">
    <property type="entry name" value="DNA_glycosylase"/>
</dbReference>
<dbReference type="SMART" id="SM00525">
    <property type="entry name" value="FES"/>
    <property type="match status" value="1"/>
</dbReference>
<evidence type="ECO:0000256" key="3">
    <source>
        <dbReference type="ARBA" id="ARBA00008343"/>
    </source>
</evidence>
<dbReference type="OrthoDB" id="9802365at2"/>
<keyword evidence="11" id="KW-0411">Iron-sulfur</keyword>
<dbReference type="Gene3D" id="1.10.340.30">
    <property type="entry name" value="Hypothetical protein, domain 2"/>
    <property type="match status" value="1"/>
</dbReference>
<dbReference type="KEGG" id="fgg:FSB75_14930"/>
<evidence type="ECO:0000256" key="13">
    <source>
        <dbReference type="ARBA" id="ARBA00023295"/>
    </source>
</evidence>
<dbReference type="CDD" id="cd00056">
    <property type="entry name" value="ENDO3c"/>
    <property type="match status" value="1"/>
</dbReference>
<keyword evidence="7" id="KW-0479">Metal-binding</keyword>
<keyword evidence="10 14" id="KW-0408">Iron</keyword>
<dbReference type="Pfam" id="PF00633">
    <property type="entry name" value="HHH"/>
    <property type="match status" value="1"/>
</dbReference>
<keyword evidence="13 14" id="KW-0326">Glycosidase</keyword>
<dbReference type="InterPro" id="IPR044298">
    <property type="entry name" value="MIG/MutY"/>
</dbReference>
<keyword evidence="8 14" id="KW-0227">DNA damage</keyword>
<dbReference type="GO" id="GO:0034039">
    <property type="term" value="F:8-oxo-7,8-dihydroguanine DNA N-glycosylase activity"/>
    <property type="evidence" value="ECO:0007669"/>
    <property type="project" value="TreeGrafter"/>
</dbReference>
<dbReference type="PANTHER" id="PTHR42944">
    <property type="entry name" value="ADENINE DNA GLYCOSYLASE"/>
    <property type="match status" value="1"/>
</dbReference>
<evidence type="ECO:0000256" key="8">
    <source>
        <dbReference type="ARBA" id="ARBA00022763"/>
    </source>
</evidence>
<evidence type="ECO:0000256" key="1">
    <source>
        <dbReference type="ARBA" id="ARBA00000843"/>
    </source>
</evidence>
<dbReference type="GO" id="GO:0035485">
    <property type="term" value="F:adenine/guanine mispair binding"/>
    <property type="evidence" value="ECO:0007669"/>
    <property type="project" value="TreeGrafter"/>
</dbReference>
<comment type="similarity">
    <text evidence="3 14">Belongs to the Nth/MutY family.</text>
</comment>